<evidence type="ECO:0000256" key="2">
    <source>
        <dbReference type="ARBA" id="ARBA00022448"/>
    </source>
</evidence>
<feature type="compositionally biased region" description="Polar residues" evidence="4">
    <location>
        <begin position="38"/>
        <end position="52"/>
    </location>
</feature>
<evidence type="ECO:0000256" key="3">
    <source>
        <dbReference type="ARBA" id="ARBA00022729"/>
    </source>
</evidence>
<reference evidence="6 7" key="1">
    <citation type="submission" date="2016-08" db="EMBL/GenBank/DDBJ databases">
        <title>A new outlook on sporulation: Clostridium algidixylanolyticum.</title>
        <authorList>
            <person name="Poppleton D.I."/>
            <person name="Gribaldo S."/>
        </authorList>
    </citation>
    <scope>NUCLEOTIDE SEQUENCE [LARGE SCALE GENOMIC DNA]</scope>
    <source>
        <strain evidence="6 7">SPL73</strain>
    </source>
</reference>
<feature type="signal peptide" evidence="5">
    <location>
        <begin position="1"/>
        <end position="18"/>
    </location>
</feature>
<dbReference type="Pfam" id="PF13416">
    <property type="entry name" value="SBP_bac_8"/>
    <property type="match status" value="1"/>
</dbReference>
<evidence type="ECO:0000256" key="5">
    <source>
        <dbReference type="SAM" id="SignalP"/>
    </source>
</evidence>
<dbReference type="PANTHER" id="PTHR30061:SF50">
    <property type="entry name" value="MALTOSE_MALTODEXTRIN-BINDING PERIPLASMIC PROTEIN"/>
    <property type="match status" value="1"/>
</dbReference>
<dbReference type="GO" id="GO:0055052">
    <property type="term" value="C:ATP-binding cassette (ABC) transporter complex, substrate-binding subunit-containing"/>
    <property type="evidence" value="ECO:0007669"/>
    <property type="project" value="TreeGrafter"/>
</dbReference>
<dbReference type="Proteomes" id="UP000284277">
    <property type="component" value="Unassembled WGS sequence"/>
</dbReference>
<name>A0A419SYG7_9FIRM</name>
<dbReference type="EMBL" id="MCIA01000031">
    <property type="protein sequence ID" value="RKD30209.1"/>
    <property type="molecule type" value="Genomic_DNA"/>
</dbReference>
<keyword evidence="2" id="KW-0813">Transport</keyword>
<dbReference type="CDD" id="cd14748">
    <property type="entry name" value="PBP2_UgpB"/>
    <property type="match status" value="1"/>
</dbReference>
<dbReference type="RefSeq" id="WP_120197732.1">
    <property type="nucleotide sequence ID" value="NZ_MCIA01000031.1"/>
</dbReference>
<dbReference type="OrthoDB" id="41208at2"/>
<dbReference type="Gene3D" id="3.40.190.10">
    <property type="entry name" value="Periplasmic binding protein-like II"/>
    <property type="match status" value="2"/>
</dbReference>
<accession>A0A419SYG7</accession>
<dbReference type="AlphaFoldDB" id="A0A419SYG7"/>
<dbReference type="SUPFAM" id="SSF53850">
    <property type="entry name" value="Periplasmic binding protein-like II"/>
    <property type="match status" value="1"/>
</dbReference>
<evidence type="ECO:0000313" key="7">
    <source>
        <dbReference type="Proteomes" id="UP000284277"/>
    </source>
</evidence>
<keyword evidence="3 5" id="KW-0732">Signal</keyword>
<dbReference type="PROSITE" id="PS51257">
    <property type="entry name" value="PROKAR_LIPOPROTEIN"/>
    <property type="match status" value="1"/>
</dbReference>
<organism evidence="6 7">
    <name type="scientific">Lacrimispora algidixylanolytica</name>
    <dbReference type="NCBI Taxonomy" id="94868"/>
    <lineage>
        <taxon>Bacteria</taxon>
        <taxon>Bacillati</taxon>
        <taxon>Bacillota</taxon>
        <taxon>Clostridia</taxon>
        <taxon>Lachnospirales</taxon>
        <taxon>Lachnospiraceae</taxon>
        <taxon>Lacrimispora</taxon>
    </lineage>
</organism>
<comment type="similarity">
    <text evidence="1">Belongs to the bacterial solute-binding protein 1 family.</text>
</comment>
<protein>
    <submittedName>
        <fullName evidence="6">Sugar ABC transporter substrate-binding protein</fullName>
    </submittedName>
</protein>
<feature type="chain" id="PRO_5039670153" evidence="5">
    <location>
        <begin position="19"/>
        <end position="433"/>
    </location>
</feature>
<feature type="region of interest" description="Disordered" evidence="4">
    <location>
        <begin position="24"/>
        <end position="54"/>
    </location>
</feature>
<dbReference type="PANTHER" id="PTHR30061">
    <property type="entry name" value="MALTOSE-BINDING PERIPLASMIC PROTEIN"/>
    <property type="match status" value="1"/>
</dbReference>
<dbReference type="InterPro" id="IPR006059">
    <property type="entry name" value="SBP"/>
</dbReference>
<dbReference type="GO" id="GO:0042956">
    <property type="term" value="P:maltodextrin transmembrane transport"/>
    <property type="evidence" value="ECO:0007669"/>
    <property type="project" value="TreeGrafter"/>
</dbReference>
<proteinExistence type="inferred from homology"/>
<keyword evidence="7" id="KW-1185">Reference proteome</keyword>
<dbReference type="GO" id="GO:0015768">
    <property type="term" value="P:maltose transport"/>
    <property type="evidence" value="ECO:0007669"/>
    <property type="project" value="TreeGrafter"/>
</dbReference>
<evidence type="ECO:0000313" key="6">
    <source>
        <dbReference type="EMBL" id="RKD30209.1"/>
    </source>
</evidence>
<dbReference type="GO" id="GO:1901982">
    <property type="term" value="F:maltose binding"/>
    <property type="evidence" value="ECO:0007669"/>
    <property type="project" value="TreeGrafter"/>
</dbReference>
<gene>
    <name evidence="6" type="ORF">BET01_06340</name>
</gene>
<comment type="caution">
    <text evidence="6">The sequence shown here is derived from an EMBL/GenBank/DDBJ whole genome shotgun (WGS) entry which is preliminary data.</text>
</comment>
<evidence type="ECO:0000256" key="4">
    <source>
        <dbReference type="SAM" id="MobiDB-lite"/>
    </source>
</evidence>
<evidence type="ECO:0000256" key="1">
    <source>
        <dbReference type="ARBA" id="ARBA00008520"/>
    </source>
</evidence>
<sequence length="433" mass="47286">MKKKVISFFLAMALGAVSLTGCSSSGSSSTGSQKTENKGTGDTTGQVASTTKEAVASSKGEKKAVTLWYYWETVKHQEILGQEINKFNESQDQLTVEAKYVPFADFKKQLSIGASAAELPDIVIIDGPDHASYASMGIFADLTGKVDVSQYYDGPIASCTLEGKLFGVPFGSNCLSLYYNEDMLKEAGQKVPETWDELKTTAKALTKENVSGFAFSGVQNEEGTFNFMPWLWSTGDDSLAINNENGIKALSFVGDLVKEGCMSKEVINWTQGDVMNQFISGNVAMMINGPWQVPTIRQQAPNLKWNVALIPKDNQFASVLGGENFAIIENKNIDASLEFVKFVTSKDEVKSYIDGFGYIAARRDVADAQFSDDLVMKKFAEQMKYAKPRGPHPSWPEISDAISLAFNQVITETSTPQQAAEEAQSKIDGIIKK</sequence>